<reference evidence="1" key="1">
    <citation type="submission" date="2016-01" db="EMBL/GenBank/DDBJ databases">
        <authorList>
            <person name="Peeters C."/>
        </authorList>
    </citation>
    <scope>NUCLEOTIDE SEQUENCE</scope>
    <source>
        <strain evidence="1">LMG 29322</strain>
    </source>
</reference>
<evidence type="ECO:0000313" key="2">
    <source>
        <dbReference type="Proteomes" id="UP000054851"/>
    </source>
</evidence>
<dbReference type="Proteomes" id="UP000054851">
    <property type="component" value="Unassembled WGS sequence"/>
</dbReference>
<sequence length="81" mass="9091">MHGRVRKLDMPVDVGSLKLAVKHCDELHQPFLFVLVAADVEIRHFCNGVYTRHLTCCEGRGCTSWLSLGESTSYGRNKATE</sequence>
<gene>
    <name evidence="1" type="ORF">AWB79_04453</name>
</gene>
<evidence type="ECO:0000313" key="1">
    <source>
        <dbReference type="EMBL" id="SAK75398.1"/>
    </source>
</evidence>
<dbReference type="RefSeq" id="WP_157695825.1">
    <property type="nucleotide sequence ID" value="NZ_FCOA02000016.1"/>
</dbReference>
<proteinExistence type="predicted"/>
<organism evidence="1 2">
    <name type="scientific">Caballeronia hypogeia</name>
    <dbReference type="NCBI Taxonomy" id="1777140"/>
    <lineage>
        <taxon>Bacteria</taxon>
        <taxon>Pseudomonadati</taxon>
        <taxon>Pseudomonadota</taxon>
        <taxon>Betaproteobacteria</taxon>
        <taxon>Burkholderiales</taxon>
        <taxon>Burkholderiaceae</taxon>
        <taxon>Caballeronia</taxon>
    </lineage>
</organism>
<dbReference type="AlphaFoldDB" id="A0A158BZ67"/>
<accession>A0A158BZ67</accession>
<protein>
    <submittedName>
        <fullName evidence="1">Uncharacterized protein</fullName>
    </submittedName>
</protein>
<name>A0A158BZ67_9BURK</name>
<dbReference type="EMBL" id="FCOA02000016">
    <property type="protein sequence ID" value="SAK75398.1"/>
    <property type="molecule type" value="Genomic_DNA"/>
</dbReference>
<keyword evidence="2" id="KW-1185">Reference proteome</keyword>
<comment type="caution">
    <text evidence="1">The sequence shown here is derived from an EMBL/GenBank/DDBJ whole genome shotgun (WGS) entry which is preliminary data.</text>
</comment>